<dbReference type="InterPro" id="IPR041569">
    <property type="entry name" value="AAA_lid_3"/>
</dbReference>
<reference evidence="3" key="1">
    <citation type="submission" date="2021-05" db="EMBL/GenBank/DDBJ databases">
        <authorList>
            <person name="Alioto T."/>
            <person name="Alioto T."/>
            <person name="Gomez Garrido J."/>
        </authorList>
    </citation>
    <scope>NUCLEOTIDE SEQUENCE</scope>
</reference>
<feature type="domain" description="AAA ATPase AAA+ lid" evidence="2">
    <location>
        <begin position="20"/>
        <end position="57"/>
    </location>
</feature>
<dbReference type="EMBL" id="HBUF01398459">
    <property type="protein sequence ID" value="CAG6736193.1"/>
    <property type="molecule type" value="Transcribed_RNA"/>
</dbReference>
<evidence type="ECO:0000313" key="3">
    <source>
        <dbReference type="EMBL" id="CAG6736193.1"/>
    </source>
</evidence>
<organism evidence="3">
    <name type="scientific">Cacopsylla melanoneura</name>
    <dbReference type="NCBI Taxonomy" id="428564"/>
    <lineage>
        <taxon>Eukaryota</taxon>
        <taxon>Metazoa</taxon>
        <taxon>Ecdysozoa</taxon>
        <taxon>Arthropoda</taxon>
        <taxon>Hexapoda</taxon>
        <taxon>Insecta</taxon>
        <taxon>Pterygota</taxon>
        <taxon>Neoptera</taxon>
        <taxon>Paraneoptera</taxon>
        <taxon>Hemiptera</taxon>
        <taxon>Sternorrhyncha</taxon>
        <taxon>Psylloidea</taxon>
        <taxon>Psyllidae</taxon>
        <taxon>Psyllinae</taxon>
        <taxon>Cacopsylla</taxon>
    </lineage>
</organism>
<name>A0A8D8YW11_9HEMI</name>
<dbReference type="Pfam" id="PF17862">
    <property type="entry name" value="AAA_lid_3"/>
    <property type="match status" value="1"/>
</dbReference>
<protein>
    <submittedName>
        <fullName evidence="3">Katanin p60 ATPase-containing subunit A-like 2</fullName>
    </submittedName>
</protein>
<evidence type="ECO:0000256" key="1">
    <source>
        <dbReference type="SAM" id="MobiDB-lite"/>
    </source>
</evidence>
<evidence type="ECO:0000259" key="2">
    <source>
        <dbReference type="Pfam" id="PF17862"/>
    </source>
</evidence>
<feature type="compositionally biased region" description="Polar residues" evidence="1">
    <location>
        <begin position="61"/>
        <end position="81"/>
    </location>
</feature>
<feature type="region of interest" description="Disordered" evidence="1">
    <location>
        <begin position="55"/>
        <end position="84"/>
    </location>
</feature>
<accession>A0A8D8YW11</accession>
<dbReference type="AlphaFoldDB" id="A0A8D8YW11"/>
<dbReference type="Gene3D" id="1.10.8.60">
    <property type="match status" value="1"/>
</dbReference>
<proteinExistence type="predicted"/>
<sequence>MLQYYLPPVVLESPRLVTELDYNTLAKAMEGYSGSDIKTVCKEVAMERVRETFDTLERMSSAPQHSQIKSERMSSAPQHSQIKSHIKLKRITTQQMLSTLQASKPCGNYKQYYDK</sequence>